<dbReference type="InterPro" id="IPR013785">
    <property type="entry name" value="Aldolase_TIM"/>
</dbReference>
<evidence type="ECO:0000313" key="1">
    <source>
        <dbReference type="EMBL" id="RAK14146.1"/>
    </source>
</evidence>
<organism evidence="1 2">
    <name type="scientific">Salipiger aestuarii</name>
    <dbReference type="NCBI Taxonomy" id="568098"/>
    <lineage>
        <taxon>Bacteria</taxon>
        <taxon>Pseudomonadati</taxon>
        <taxon>Pseudomonadota</taxon>
        <taxon>Alphaproteobacteria</taxon>
        <taxon>Rhodobacterales</taxon>
        <taxon>Roseobacteraceae</taxon>
        <taxon>Salipiger</taxon>
    </lineage>
</organism>
<dbReference type="RefSeq" id="WP_111550732.1">
    <property type="nucleotide sequence ID" value="NZ_LIGL01000026.1"/>
</dbReference>
<gene>
    <name evidence="1" type="ORF">ATI53_102940</name>
</gene>
<name>A0A327Y265_9RHOB</name>
<dbReference type="AlphaFoldDB" id="A0A327Y265"/>
<protein>
    <submittedName>
        <fullName evidence="1">DhnA family fructose-bisphosphate aldolase class Ia</fullName>
    </submittedName>
</protein>
<accession>A0A327Y265</accession>
<evidence type="ECO:0000313" key="2">
    <source>
        <dbReference type="Proteomes" id="UP000249165"/>
    </source>
</evidence>
<dbReference type="Gene3D" id="3.20.20.70">
    <property type="entry name" value="Aldolase class I"/>
    <property type="match status" value="1"/>
</dbReference>
<sequence length="329" mass="35782">MRRIDEKLAKITSGQYSPRDFIITFAKDADLLRGCSATGPDADGRGRPLSAYRADVKRVIESDLADIVLTSLGTAEALADDGAYIRSNATPAVRLSDPTESWRVRGGAYAALPGLPFRSSRIDAVKPVATLGLYGMTFYNDPARDQATLTAYTEFRDIANRVGIRHFLQITDPRVAVETGDADPAAYCNDMLARMLAGIPRREKPMFVETEYHGPAAMEELANWDPARLVVGITSCVDGTTRDCLERVAQAEKHGARLSGFSRDGFGYEDPVLMLAAMRRVVLDGMGSFEAVRAYHDDLKAAGLRPSRALQDDVELTSPLLKAHAAKAA</sequence>
<proteinExistence type="predicted"/>
<dbReference type="EMBL" id="QLMG01000029">
    <property type="protein sequence ID" value="RAK14146.1"/>
    <property type="molecule type" value="Genomic_DNA"/>
</dbReference>
<comment type="caution">
    <text evidence="1">The sequence shown here is derived from an EMBL/GenBank/DDBJ whole genome shotgun (WGS) entry which is preliminary data.</text>
</comment>
<keyword evidence="2" id="KW-1185">Reference proteome</keyword>
<reference evidence="1 2" key="1">
    <citation type="submission" date="2018-06" db="EMBL/GenBank/DDBJ databases">
        <title>Genomic Encyclopedia of Archaeal and Bacterial Type Strains, Phase II (KMG-II): from individual species to whole genera.</title>
        <authorList>
            <person name="Goeker M."/>
        </authorList>
    </citation>
    <scope>NUCLEOTIDE SEQUENCE [LARGE SCALE GENOMIC DNA]</scope>
    <source>
        <strain evidence="1 2">DSM 22011</strain>
    </source>
</reference>
<dbReference type="Proteomes" id="UP000249165">
    <property type="component" value="Unassembled WGS sequence"/>
</dbReference>
<dbReference type="OrthoDB" id="236271at2"/>